<dbReference type="SUPFAM" id="SSF50129">
    <property type="entry name" value="GroES-like"/>
    <property type="match status" value="1"/>
</dbReference>
<reference evidence="7" key="1">
    <citation type="journal article" date="2021" name="Nat. Commun.">
        <title>Genetic determinants of endophytism in the Arabidopsis root mycobiome.</title>
        <authorList>
            <person name="Mesny F."/>
            <person name="Miyauchi S."/>
            <person name="Thiergart T."/>
            <person name="Pickel B."/>
            <person name="Atanasova L."/>
            <person name="Karlsson M."/>
            <person name="Huettel B."/>
            <person name="Barry K.W."/>
            <person name="Haridas S."/>
            <person name="Chen C."/>
            <person name="Bauer D."/>
            <person name="Andreopoulos W."/>
            <person name="Pangilinan J."/>
            <person name="LaButti K."/>
            <person name="Riley R."/>
            <person name="Lipzen A."/>
            <person name="Clum A."/>
            <person name="Drula E."/>
            <person name="Henrissat B."/>
            <person name="Kohler A."/>
            <person name="Grigoriev I.V."/>
            <person name="Martin F.M."/>
            <person name="Hacquard S."/>
        </authorList>
    </citation>
    <scope>NUCLEOTIDE SEQUENCE</scope>
    <source>
        <strain evidence="7">MPI-CAGE-AT-0021</strain>
    </source>
</reference>
<evidence type="ECO:0000313" key="8">
    <source>
        <dbReference type="Proteomes" id="UP000717696"/>
    </source>
</evidence>
<evidence type="ECO:0008006" key="9">
    <source>
        <dbReference type="Google" id="ProtNLM"/>
    </source>
</evidence>
<keyword evidence="6" id="KW-0472">Membrane</keyword>
<comment type="similarity">
    <text evidence="2">Belongs to the zinc-containing alcohol dehydrogenase family.</text>
</comment>
<evidence type="ECO:0000313" key="7">
    <source>
        <dbReference type="EMBL" id="KAH7117253.1"/>
    </source>
</evidence>
<keyword evidence="6" id="KW-1133">Transmembrane helix</keyword>
<evidence type="ECO:0000256" key="6">
    <source>
        <dbReference type="SAM" id="Phobius"/>
    </source>
</evidence>
<dbReference type="GO" id="GO:0046872">
    <property type="term" value="F:metal ion binding"/>
    <property type="evidence" value="ECO:0007669"/>
    <property type="project" value="UniProtKB-KW"/>
</dbReference>
<comment type="caution">
    <text evidence="7">The sequence shown here is derived from an EMBL/GenBank/DDBJ whole genome shotgun (WGS) entry which is preliminary data.</text>
</comment>
<keyword evidence="5" id="KW-0560">Oxidoreductase</keyword>
<evidence type="ECO:0000256" key="4">
    <source>
        <dbReference type="ARBA" id="ARBA00022833"/>
    </source>
</evidence>
<evidence type="ECO:0000256" key="2">
    <source>
        <dbReference type="ARBA" id="ARBA00008072"/>
    </source>
</evidence>
<dbReference type="PANTHER" id="PTHR43161:SF25">
    <property type="entry name" value="ALCOHOL DEHYDROGENASE, PUTATIVE (AFU_ORTHOLOGUE AFUA_1G14390)-RELATED"/>
    <property type="match status" value="1"/>
</dbReference>
<protein>
    <recommendedName>
        <fullName evidence="9">Alcohol dehydrogenase-like C-terminal domain-containing protein</fullName>
    </recommendedName>
</protein>
<dbReference type="GO" id="GO:0006062">
    <property type="term" value="P:sorbitol catabolic process"/>
    <property type="evidence" value="ECO:0007669"/>
    <property type="project" value="TreeGrafter"/>
</dbReference>
<dbReference type="InterPro" id="IPR011032">
    <property type="entry name" value="GroES-like_sf"/>
</dbReference>
<accession>A0A9P9DDH0</accession>
<dbReference type="Gene3D" id="3.90.180.10">
    <property type="entry name" value="Medium-chain alcohol dehydrogenases, catalytic domain"/>
    <property type="match status" value="2"/>
</dbReference>
<name>A0A9P9DDH0_9HYPO</name>
<dbReference type="EMBL" id="JAGMUU010000034">
    <property type="protein sequence ID" value="KAH7117253.1"/>
    <property type="molecule type" value="Genomic_DNA"/>
</dbReference>
<dbReference type="AlphaFoldDB" id="A0A9P9DDH0"/>
<dbReference type="GO" id="GO:0003939">
    <property type="term" value="F:L-iditol 2-dehydrogenase (NAD+) activity"/>
    <property type="evidence" value="ECO:0007669"/>
    <property type="project" value="TreeGrafter"/>
</dbReference>
<dbReference type="Proteomes" id="UP000717696">
    <property type="component" value="Unassembled WGS sequence"/>
</dbReference>
<dbReference type="Gene3D" id="3.40.50.720">
    <property type="entry name" value="NAD(P)-binding Rossmann-like Domain"/>
    <property type="match status" value="1"/>
</dbReference>
<evidence type="ECO:0000256" key="3">
    <source>
        <dbReference type="ARBA" id="ARBA00022723"/>
    </source>
</evidence>
<keyword evidence="3" id="KW-0479">Metal-binding</keyword>
<comment type="cofactor">
    <cofactor evidence="1">
        <name>Zn(2+)</name>
        <dbReference type="ChEBI" id="CHEBI:29105"/>
    </cofactor>
</comment>
<evidence type="ECO:0000256" key="1">
    <source>
        <dbReference type="ARBA" id="ARBA00001947"/>
    </source>
</evidence>
<keyword evidence="4" id="KW-0862">Zinc</keyword>
<sequence>MKATTLCRSDLHYFSHYHDSDIHIKEPLSQWHECAGIIAHTGLTSSPSTGQKLAIKLLSRNSPEALQLPGKWVHKHPDTLSYAEGALLKPLAVAVHAVRKAAAKLGKSYVIIIGAGAIGLLCAAVAKSVGYG</sequence>
<dbReference type="PANTHER" id="PTHR43161">
    <property type="entry name" value="SORBITOL DEHYDROGENASE"/>
    <property type="match status" value="1"/>
</dbReference>
<organism evidence="7 8">
    <name type="scientific">Dactylonectria estremocensis</name>
    <dbReference type="NCBI Taxonomy" id="1079267"/>
    <lineage>
        <taxon>Eukaryota</taxon>
        <taxon>Fungi</taxon>
        <taxon>Dikarya</taxon>
        <taxon>Ascomycota</taxon>
        <taxon>Pezizomycotina</taxon>
        <taxon>Sordariomycetes</taxon>
        <taxon>Hypocreomycetidae</taxon>
        <taxon>Hypocreales</taxon>
        <taxon>Nectriaceae</taxon>
        <taxon>Dactylonectria</taxon>
    </lineage>
</organism>
<dbReference type="OrthoDB" id="10341349at2759"/>
<proteinExistence type="inferred from homology"/>
<keyword evidence="6" id="KW-0812">Transmembrane</keyword>
<evidence type="ECO:0000256" key="5">
    <source>
        <dbReference type="ARBA" id="ARBA00023002"/>
    </source>
</evidence>
<feature type="transmembrane region" description="Helical" evidence="6">
    <location>
        <begin position="109"/>
        <end position="126"/>
    </location>
</feature>
<gene>
    <name evidence="7" type="ORF">B0J13DRAFT_630185</name>
</gene>
<keyword evidence="8" id="KW-1185">Reference proteome</keyword>